<protein>
    <recommendedName>
        <fullName evidence="3">Ferredoxin</fullName>
    </recommendedName>
</protein>
<keyword evidence="4" id="KW-0004">4Fe-4S</keyword>
<evidence type="ECO:0000256" key="2">
    <source>
        <dbReference type="ARBA" id="ARBA00003532"/>
    </source>
</evidence>
<reference evidence="9 10" key="1">
    <citation type="journal article" date="2021" name="Sci. Rep.">
        <title>The distribution of antibiotic resistance genes in chicken gut microbiota commensals.</title>
        <authorList>
            <person name="Juricova H."/>
            <person name="Matiasovicova J."/>
            <person name="Kubasova T."/>
            <person name="Cejkova D."/>
            <person name="Rychlik I."/>
        </authorList>
    </citation>
    <scope>NUCLEOTIDE SEQUENCE [LARGE SCALE GENOMIC DNA]</scope>
    <source>
        <strain evidence="9 10">An564</strain>
    </source>
</reference>
<evidence type="ECO:0000256" key="7">
    <source>
        <dbReference type="ARBA" id="ARBA00023014"/>
    </source>
</evidence>
<dbReference type="PANTHER" id="PTHR24960">
    <property type="entry name" value="PHOTOSYSTEM I IRON-SULFUR CENTER-RELATED"/>
    <property type="match status" value="1"/>
</dbReference>
<comment type="function">
    <text evidence="2">Ferredoxins are iron-sulfur proteins that transfer electrons in a wide variety of metabolic reactions.</text>
</comment>
<dbReference type="PANTHER" id="PTHR24960:SF79">
    <property type="entry name" value="PHOTOSYSTEM I IRON-SULFUR CENTER"/>
    <property type="match status" value="1"/>
</dbReference>
<keyword evidence="7" id="KW-0411">Iron-sulfur</keyword>
<evidence type="ECO:0000256" key="3">
    <source>
        <dbReference type="ARBA" id="ARBA00013529"/>
    </source>
</evidence>
<dbReference type="Gene3D" id="3.30.70.20">
    <property type="match status" value="2"/>
</dbReference>
<dbReference type="Gene3D" id="3.40.50.360">
    <property type="match status" value="1"/>
</dbReference>
<proteinExistence type="predicted"/>
<evidence type="ECO:0000313" key="10">
    <source>
        <dbReference type="Proteomes" id="UP000724149"/>
    </source>
</evidence>
<dbReference type="Proteomes" id="UP000724149">
    <property type="component" value="Unassembled WGS sequence"/>
</dbReference>
<dbReference type="InterPro" id="IPR017900">
    <property type="entry name" value="4Fe4S_Fe_S_CS"/>
</dbReference>
<dbReference type="EMBL" id="JACSNR010000005">
    <property type="protein sequence ID" value="MBM6923308.1"/>
    <property type="molecule type" value="Genomic_DNA"/>
</dbReference>
<dbReference type="RefSeq" id="WP_204720669.1">
    <property type="nucleotide sequence ID" value="NZ_JACSNR010000005.1"/>
</dbReference>
<name>A0ABS2GP96_9FIRM</name>
<dbReference type="InterPro" id="IPR047964">
    <property type="entry name" value="EFR1-like"/>
</dbReference>
<evidence type="ECO:0000256" key="6">
    <source>
        <dbReference type="ARBA" id="ARBA00023004"/>
    </source>
</evidence>
<comment type="caution">
    <text evidence="9">The sequence shown here is derived from an EMBL/GenBank/DDBJ whole genome shotgun (WGS) entry which is preliminary data.</text>
</comment>
<dbReference type="InterPro" id="IPR050157">
    <property type="entry name" value="PSI_iron-sulfur_center"/>
</dbReference>
<comment type="cofactor">
    <cofactor evidence="1">
        <name>[4Fe-4S] cluster</name>
        <dbReference type="ChEBI" id="CHEBI:49883"/>
    </cofactor>
</comment>
<dbReference type="InterPro" id="IPR017896">
    <property type="entry name" value="4Fe4S_Fe-S-bd"/>
</dbReference>
<gene>
    <name evidence="9" type="ORF">H9X81_06355</name>
</gene>
<dbReference type="SUPFAM" id="SSF52218">
    <property type="entry name" value="Flavoproteins"/>
    <property type="match status" value="1"/>
</dbReference>
<keyword evidence="6" id="KW-0408">Iron</keyword>
<dbReference type="PROSITE" id="PS00198">
    <property type="entry name" value="4FE4S_FER_1"/>
    <property type="match status" value="2"/>
</dbReference>
<evidence type="ECO:0000256" key="4">
    <source>
        <dbReference type="ARBA" id="ARBA00022485"/>
    </source>
</evidence>
<accession>A0ABS2GP96</accession>
<dbReference type="InterPro" id="IPR029039">
    <property type="entry name" value="Flavoprotein-like_sf"/>
</dbReference>
<feature type="domain" description="4Fe-4S ferredoxin-type" evidence="8">
    <location>
        <begin position="205"/>
        <end position="229"/>
    </location>
</feature>
<evidence type="ECO:0000313" key="9">
    <source>
        <dbReference type="EMBL" id="MBM6923308.1"/>
    </source>
</evidence>
<sequence>MAVYELYFSPTGGTKKVTDILTDTWENERKLMDLSTAEPEGYTFQQDDLCFVGIPVFEGRVPKLVVSRLKTLVSNGAQAVAVAVYGGRAVDDALLELTDVLTETGFRCGAAIEAVAEHSILHIYAQNRPDAQDTADLHQYAGKIQTLYEAGKLADCVSVPGNRPYIEMGGIKIHPEGNENCVQCGICAGVCPTGAIAAPDFSRTDGSKCITCMRCVSVCPTHARDFNPALVKATQEKMAPHFARERHNKLYISEK</sequence>
<keyword evidence="5" id="KW-0479">Metal-binding</keyword>
<evidence type="ECO:0000256" key="5">
    <source>
        <dbReference type="ARBA" id="ARBA00022723"/>
    </source>
</evidence>
<dbReference type="PROSITE" id="PS51379">
    <property type="entry name" value="4FE4S_FER_2"/>
    <property type="match status" value="2"/>
</dbReference>
<dbReference type="NCBIfam" id="NF038196">
    <property type="entry name" value="ferrodoxin_EFR1"/>
    <property type="match status" value="1"/>
</dbReference>
<keyword evidence="10" id="KW-1185">Reference proteome</keyword>
<dbReference type="Pfam" id="PF13187">
    <property type="entry name" value="Fer4_9"/>
    <property type="match status" value="1"/>
</dbReference>
<dbReference type="SUPFAM" id="SSF54862">
    <property type="entry name" value="4Fe-4S ferredoxins"/>
    <property type="match status" value="1"/>
</dbReference>
<evidence type="ECO:0000259" key="8">
    <source>
        <dbReference type="PROSITE" id="PS51379"/>
    </source>
</evidence>
<evidence type="ECO:0000256" key="1">
    <source>
        <dbReference type="ARBA" id="ARBA00001966"/>
    </source>
</evidence>
<feature type="domain" description="4Fe-4S ferredoxin-type" evidence="8">
    <location>
        <begin position="169"/>
        <end position="201"/>
    </location>
</feature>
<organism evidence="9 10">
    <name type="scientific">Hydrogenoanaerobacterium saccharovorans</name>
    <dbReference type="NCBI Taxonomy" id="474960"/>
    <lineage>
        <taxon>Bacteria</taxon>
        <taxon>Bacillati</taxon>
        <taxon>Bacillota</taxon>
        <taxon>Clostridia</taxon>
        <taxon>Eubacteriales</taxon>
        <taxon>Oscillospiraceae</taxon>
        <taxon>Hydrogenoanaerobacterium</taxon>
    </lineage>
</organism>